<reference evidence="1 2" key="1">
    <citation type="journal article" date="2023" name="Science">
        <title>Complex scaffold remodeling in plant triterpene biosynthesis.</title>
        <authorList>
            <person name="De La Pena R."/>
            <person name="Hodgson H."/>
            <person name="Liu J.C."/>
            <person name="Stephenson M.J."/>
            <person name="Martin A.C."/>
            <person name="Owen C."/>
            <person name="Harkess A."/>
            <person name="Leebens-Mack J."/>
            <person name="Jimenez L.E."/>
            <person name="Osbourn A."/>
            <person name="Sattely E.S."/>
        </authorList>
    </citation>
    <scope>NUCLEOTIDE SEQUENCE [LARGE SCALE GENOMIC DNA]</scope>
    <source>
        <strain evidence="2">cv. JPN11</strain>
        <tissue evidence="1">Leaf</tissue>
    </source>
</reference>
<comment type="caution">
    <text evidence="1">The sequence shown here is derived from an EMBL/GenBank/DDBJ whole genome shotgun (WGS) entry which is preliminary data.</text>
</comment>
<keyword evidence="1" id="KW-0413">Isomerase</keyword>
<sequence>MSKKKNLLVFLDVSIDGDPVEKIVIELFVDVVPKTAENFRALCTGEKGFGKSTGKPLHYKGTMFHRIIKGFMAQGGDFSKANGTGGESIYGGKFADENFKLEHNGPGILSMANSGANTNGSQFFITFKRQPHLDGKHVVFGKVVKGLDILKKIELVGTADGKPARLVKIIDSGEVSESKIQDGKERVKKKKSSRVSSSEDSSDGEAIRRRKKSLKERRRKRKRRYSSSDSYSTDSDSDSYSSESDSYSDSESSPESSSSGDRRRRKRKSVKRDKREHGRKKKDGRSEKKRSQLGKRQRHRSKMSSESSSDTESENISSSSSGDDKNGHRGSAHKTDVGKKSLIPPSGKEIKEHQRNRDLKTTEDNSSCEEGEVSLKNDKLQSNGHGTEAKSDKNADQYSQSDDSSKSRSMSRSPRRRSNNRSQSSPSMGPKRNLGNDGRSPPKKFGDQSPARRVSEPSASNRGRDLSRSPSPDGGPKRIRKGRGFTERYSFARRYRTPERSPPRSYRYGGRNIQEKARDRYSSHRGYSERSPRRHYRSPPRGRSPPRYQHRDRQSRSISRTPDGYRHRYRDHSPSRSPSHSPSPRDKRPPISEGLKSRLGPKIDEEQSPAKRRYRPKSRSRSSGSSPSKPPEASPPNNCGRISSASPSRSKSSSPSGQRGLVSYRD</sequence>
<dbReference type="EMBL" id="CM051394">
    <property type="protein sequence ID" value="KAJ4727400.1"/>
    <property type="molecule type" value="Genomic_DNA"/>
</dbReference>
<accession>A0ACC1YUN1</accession>
<evidence type="ECO:0000313" key="1">
    <source>
        <dbReference type="EMBL" id="KAJ4727400.1"/>
    </source>
</evidence>
<name>A0ACC1YUN1_MELAZ</name>
<gene>
    <name evidence="1" type="ORF">OWV82_000505</name>
</gene>
<proteinExistence type="predicted"/>
<dbReference type="Proteomes" id="UP001164539">
    <property type="component" value="Chromosome 1"/>
</dbReference>
<evidence type="ECO:0000313" key="2">
    <source>
        <dbReference type="Proteomes" id="UP001164539"/>
    </source>
</evidence>
<protein>
    <submittedName>
        <fullName evidence="1">Peptidyl-prolyl cis-trans isomerase</fullName>
    </submittedName>
</protein>
<organism evidence="1 2">
    <name type="scientific">Melia azedarach</name>
    <name type="common">Chinaberry tree</name>
    <dbReference type="NCBI Taxonomy" id="155640"/>
    <lineage>
        <taxon>Eukaryota</taxon>
        <taxon>Viridiplantae</taxon>
        <taxon>Streptophyta</taxon>
        <taxon>Embryophyta</taxon>
        <taxon>Tracheophyta</taxon>
        <taxon>Spermatophyta</taxon>
        <taxon>Magnoliopsida</taxon>
        <taxon>eudicotyledons</taxon>
        <taxon>Gunneridae</taxon>
        <taxon>Pentapetalae</taxon>
        <taxon>rosids</taxon>
        <taxon>malvids</taxon>
        <taxon>Sapindales</taxon>
        <taxon>Meliaceae</taxon>
        <taxon>Melia</taxon>
    </lineage>
</organism>
<keyword evidence="2" id="KW-1185">Reference proteome</keyword>